<organism evidence="4 5">
    <name type="scientific">Polarella glacialis</name>
    <name type="common">Dinoflagellate</name>
    <dbReference type="NCBI Taxonomy" id="89957"/>
    <lineage>
        <taxon>Eukaryota</taxon>
        <taxon>Sar</taxon>
        <taxon>Alveolata</taxon>
        <taxon>Dinophyceae</taxon>
        <taxon>Suessiales</taxon>
        <taxon>Suessiaceae</taxon>
        <taxon>Polarella</taxon>
    </lineage>
</organism>
<comment type="caution">
    <text evidence="4">The sequence shown here is derived from an EMBL/GenBank/DDBJ whole genome shotgun (WGS) entry which is preliminary data.</text>
</comment>
<dbReference type="GO" id="GO:0035312">
    <property type="term" value="F:5'-3' DNA exonuclease activity"/>
    <property type="evidence" value="ECO:0007669"/>
    <property type="project" value="TreeGrafter"/>
</dbReference>
<evidence type="ECO:0000313" key="5">
    <source>
        <dbReference type="Proteomes" id="UP000626109"/>
    </source>
</evidence>
<name>A0A813LYW6_POLGL</name>
<keyword evidence="2" id="KW-0378">Hydrolase</keyword>
<dbReference type="Gene3D" id="3.60.15.10">
    <property type="entry name" value="Ribonuclease Z/Hydroxyacylglutathione hydrolase-like"/>
    <property type="match status" value="1"/>
</dbReference>
<sequence>APVAVDSFDHHQPGLIFFCSHAHEDHLVGLGGRWSRGPIFCSPITAKLLLLRWPTLKVLRPLAVGPVHRLPLGHPGPCGCCSGFVIFLFGGV</sequence>
<dbReference type="PANTHER" id="PTHR23240:SF8">
    <property type="entry name" value="PROTEIN ARTEMIS"/>
    <property type="match status" value="1"/>
</dbReference>
<reference evidence="4" key="1">
    <citation type="submission" date="2021-02" db="EMBL/GenBank/DDBJ databases">
        <authorList>
            <person name="Dougan E. K."/>
            <person name="Rhodes N."/>
            <person name="Thang M."/>
            <person name="Chan C."/>
        </authorList>
    </citation>
    <scope>NUCLEOTIDE SEQUENCE</scope>
</reference>
<evidence type="ECO:0000256" key="2">
    <source>
        <dbReference type="ARBA" id="ARBA00022801"/>
    </source>
</evidence>
<dbReference type="AlphaFoldDB" id="A0A813LYW6"/>
<dbReference type="SUPFAM" id="SSF56281">
    <property type="entry name" value="Metallo-hydrolase/oxidoreductase"/>
    <property type="match status" value="1"/>
</dbReference>
<accession>A0A813LYW6</accession>
<protein>
    <recommendedName>
        <fullName evidence="6">Metallo-beta-lactamase domain-containing protein</fullName>
    </recommendedName>
</protein>
<gene>
    <name evidence="4" type="ORF">PGLA2088_LOCUS49348</name>
</gene>
<dbReference type="InterPro" id="IPR036866">
    <property type="entry name" value="RibonucZ/Hydroxyglut_hydro"/>
</dbReference>
<dbReference type="GO" id="GO:0003684">
    <property type="term" value="F:damaged DNA binding"/>
    <property type="evidence" value="ECO:0007669"/>
    <property type="project" value="TreeGrafter"/>
</dbReference>
<evidence type="ECO:0008006" key="6">
    <source>
        <dbReference type="Google" id="ProtNLM"/>
    </source>
</evidence>
<dbReference type="Proteomes" id="UP000626109">
    <property type="component" value="Unassembled WGS sequence"/>
</dbReference>
<dbReference type="GO" id="GO:0006303">
    <property type="term" value="P:double-strand break repair via nonhomologous end joining"/>
    <property type="evidence" value="ECO:0007669"/>
    <property type="project" value="TreeGrafter"/>
</dbReference>
<keyword evidence="1" id="KW-0540">Nuclease</keyword>
<dbReference type="EMBL" id="CAJNNW010037005">
    <property type="protein sequence ID" value="CAE8738800.1"/>
    <property type="molecule type" value="Genomic_DNA"/>
</dbReference>
<evidence type="ECO:0000313" key="4">
    <source>
        <dbReference type="EMBL" id="CAE8738800.1"/>
    </source>
</evidence>
<dbReference type="GO" id="GO:0036297">
    <property type="term" value="P:interstrand cross-link repair"/>
    <property type="evidence" value="ECO:0007669"/>
    <property type="project" value="TreeGrafter"/>
</dbReference>
<proteinExistence type="predicted"/>
<evidence type="ECO:0000256" key="1">
    <source>
        <dbReference type="ARBA" id="ARBA00022722"/>
    </source>
</evidence>
<dbReference type="PANTHER" id="PTHR23240">
    <property type="entry name" value="DNA CROSS-LINK REPAIR PROTEIN PSO2/SNM1-RELATED"/>
    <property type="match status" value="1"/>
</dbReference>
<keyword evidence="3" id="KW-0269">Exonuclease</keyword>
<feature type="non-terminal residue" evidence="4">
    <location>
        <position position="1"/>
    </location>
</feature>
<evidence type="ECO:0000256" key="3">
    <source>
        <dbReference type="ARBA" id="ARBA00022839"/>
    </source>
</evidence>